<name>A0A6P8B674_PYRGI</name>
<proteinExistence type="predicted"/>
<dbReference type="RefSeq" id="XP_030982643.1">
    <property type="nucleotide sequence ID" value="XM_031126666.1"/>
</dbReference>
<keyword evidence="1" id="KW-1185">Reference proteome</keyword>
<dbReference type="KEGG" id="pgri:PgNI_06645"/>
<dbReference type="Proteomes" id="UP000515153">
    <property type="component" value="Chromosome I"/>
</dbReference>
<dbReference type="AlphaFoldDB" id="A0A6P8B674"/>
<dbReference type="GeneID" id="41961575"/>
<organism evidence="1 2">
    <name type="scientific">Pyricularia grisea</name>
    <name type="common">Crabgrass-specific blast fungus</name>
    <name type="synonym">Magnaporthe grisea</name>
    <dbReference type="NCBI Taxonomy" id="148305"/>
    <lineage>
        <taxon>Eukaryota</taxon>
        <taxon>Fungi</taxon>
        <taxon>Dikarya</taxon>
        <taxon>Ascomycota</taxon>
        <taxon>Pezizomycotina</taxon>
        <taxon>Sordariomycetes</taxon>
        <taxon>Sordariomycetidae</taxon>
        <taxon>Magnaporthales</taxon>
        <taxon>Pyriculariaceae</taxon>
        <taxon>Pyricularia</taxon>
    </lineage>
</organism>
<evidence type="ECO:0000313" key="1">
    <source>
        <dbReference type="Proteomes" id="UP000515153"/>
    </source>
</evidence>
<reference evidence="2" key="3">
    <citation type="submission" date="2025-08" db="UniProtKB">
        <authorList>
            <consortium name="RefSeq"/>
        </authorList>
    </citation>
    <scope>IDENTIFICATION</scope>
    <source>
        <strain evidence="2">NI907</strain>
    </source>
</reference>
<sequence>MRSSTTFITTAFIAMQAIGITATECVERRYTQYI</sequence>
<reference evidence="2" key="2">
    <citation type="submission" date="2019-10" db="EMBL/GenBank/DDBJ databases">
        <authorList>
            <consortium name="NCBI Genome Project"/>
        </authorList>
    </citation>
    <scope>NUCLEOTIDE SEQUENCE</scope>
    <source>
        <strain evidence="2">NI907</strain>
    </source>
</reference>
<protein>
    <submittedName>
        <fullName evidence="2">Uncharacterized protein</fullName>
    </submittedName>
</protein>
<reference evidence="1 2" key="1">
    <citation type="journal article" date="2019" name="Mol. Biol. Evol.">
        <title>Blast fungal genomes show frequent chromosomal changes, gene gains and losses, and effector gene turnover.</title>
        <authorList>
            <person name="Gomez Luciano L.B."/>
            <person name="Jason Tsai I."/>
            <person name="Chuma I."/>
            <person name="Tosa Y."/>
            <person name="Chen Y.H."/>
            <person name="Li J.Y."/>
            <person name="Li M.Y."/>
            <person name="Jade Lu M.Y."/>
            <person name="Nakayashiki H."/>
            <person name="Li W.H."/>
        </authorList>
    </citation>
    <scope>NUCLEOTIDE SEQUENCE [LARGE SCALE GENOMIC DNA]</scope>
    <source>
        <strain evidence="1 2">NI907</strain>
    </source>
</reference>
<gene>
    <name evidence="2" type="ORF">PgNI_06645</name>
</gene>
<accession>A0A6P8B674</accession>
<evidence type="ECO:0000313" key="2">
    <source>
        <dbReference type="RefSeq" id="XP_030982643.1"/>
    </source>
</evidence>